<sequence>MDAASQSGQVITQSASPSQYMEKTEDRAAEASGSKEGNRPDSSHPGSWLPPPTPPRNPRCHGGVVFRAGSVIFSRDVRPSLTV</sequence>
<evidence type="ECO:0000313" key="2">
    <source>
        <dbReference type="WBParaSite" id="MCU_014692-RA"/>
    </source>
</evidence>
<dbReference type="AlphaFoldDB" id="A0A5K3G325"/>
<organism evidence="2">
    <name type="scientific">Mesocestoides corti</name>
    <name type="common">Flatworm</name>
    <dbReference type="NCBI Taxonomy" id="53468"/>
    <lineage>
        <taxon>Eukaryota</taxon>
        <taxon>Metazoa</taxon>
        <taxon>Spiralia</taxon>
        <taxon>Lophotrochozoa</taxon>
        <taxon>Platyhelminthes</taxon>
        <taxon>Cestoda</taxon>
        <taxon>Eucestoda</taxon>
        <taxon>Cyclophyllidea</taxon>
        <taxon>Mesocestoididae</taxon>
        <taxon>Mesocestoides</taxon>
    </lineage>
</organism>
<name>A0A5K3G325_MESCO</name>
<feature type="compositionally biased region" description="Pro residues" evidence="1">
    <location>
        <begin position="48"/>
        <end position="57"/>
    </location>
</feature>
<dbReference type="WBParaSite" id="MCU_014692-RA">
    <property type="protein sequence ID" value="MCU_014692-RA"/>
    <property type="gene ID" value="MCU_014692"/>
</dbReference>
<feature type="region of interest" description="Disordered" evidence="1">
    <location>
        <begin position="1"/>
        <end position="63"/>
    </location>
</feature>
<feature type="compositionally biased region" description="Polar residues" evidence="1">
    <location>
        <begin position="1"/>
        <end position="21"/>
    </location>
</feature>
<accession>A0A5K3G325</accession>
<protein>
    <submittedName>
        <fullName evidence="2">Uncharacterized protein</fullName>
    </submittedName>
</protein>
<evidence type="ECO:0000256" key="1">
    <source>
        <dbReference type="SAM" id="MobiDB-lite"/>
    </source>
</evidence>
<proteinExistence type="predicted"/>
<reference evidence="2" key="1">
    <citation type="submission" date="2019-11" db="UniProtKB">
        <authorList>
            <consortium name="WormBaseParasite"/>
        </authorList>
    </citation>
    <scope>IDENTIFICATION</scope>
</reference>